<reference evidence="7 8" key="1">
    <citation type="submission" date="2014-01" db="EMBL/GenBank/DDBJ databases">
        <title>Full genme sequencing of cellulolytic bacterium Gynuella sunshinyii YC6258T gen. nov., sp. nov.</title>
        <authorList>
            <person name="Khan H."/>
            <person name="Chung E.J."/>
            <person name="Chung Y.R."/>
        </authorList>
    </citation>
    <scope>NUCLEOTIDE SEQUENCE [LARGE SCALE GENOMIC DNA]</scope>
    <source>
        <strain evidence="7 8">YC6258</strain>
    </source>
</reference>
<evidence type="ECO:0000256" key="1">
    <source>
        <dbReference type="ARBA" id="ARBA00004196"/>
    </source>
</evidence>
<dbReference type="Proteomes" id="UP000032266">
    <property type="component" value="Chromosome"/>
</dbReference>
<protein>
    <submittedName>
        <fullName evidence="7">ABC-type dipeptide transport system, periplasmic component</fullName>
    </submittedName>
</protein>
<dbReference type="InterPro" id="IPR030678">
    <property type="entry name" value="Peptide/Ni-bd"/>
</dbReference>
<dbReference type="InterPro" id="IPR000914">
    <property type="entry name" value="SBP_5_dom"/>
</dbReference>
<dbReference type="PANTHER" id="PTHR30290">
    <property type="entry name" value="PERIPLASMIC BINDING COMPONENT OF ABC TRANSPORTER"/>
    <property type="match status" value="1"/>
</dbReference>
<dbReference type="Pfam" id="PF00496">
    <property type="entry name" value="SBP_bac_5"/>
    <property type="match status" value="1"/>
</dbReference>
<dbReference type="KEGG" id="gsn:YC6258_00138"/>
<evidence type="ECO:0000256" key="5">
    <source>
        <dbReference type="SAM" id="SignalP"/>
    </source>
</evidence>
<dbReference type="HOGENOM" id="CLU_017028_6_0_6"/>
<evidence type="ECO:0000256" key="2">
    <source>
        <dbReference type="ARBA" id="ARBA00005695"/>
    </source>
</evidence>
<dbReference type="AlphaFoldDB" id="A0A0C5VPL1"/>
<organism evidence="7 8">
    <name type="scientific">Gynuella sunshinyii YC6258</name>
    <dbReference type="NCBI Taxonomy" id="1445510"/>
    <lineage>
        <taxon>Bacteria</taxon>
        <taxon>Pseudomonadati</taxon>
        <taxon>Pseudomonadota</taxon>
        <taxon>Gammaproteobacteria</taxon>
        <taxon>Oceanospirillales</taxon>
        <taxon>Saccharospirillaceae</taxon>
        <taxon>Gynuella</taxon>
    </lineage>
</organism>
<accession>A0A0C5VPL1</accession>
<evidence type="ECO:0000256" key="3">
    <source>
        <dbReference type="ARBA" id="ARBA00022448"/>
    </source>
</evidence>
<dbReference type="PIRSF" id="PIRSF002741">
    <property type="entry name" value="MppA"/>
    <property type="match status" value="1"/>
</dbReference>
<name>A0A0C5VPL1_9GAMM</name>
<dbReference type="SUPFAM" id="SSF53850">
    <property type="entry name" value="Periplasmic binding protein-like II"/>
    <property type="match status" value="1"/>
</dbReference>
<feature type="chain" id="PRO_5002191262" evidence="5">
    <location>
        <begin position="37"/>
        <end position="608"/>
    </location>
</feature>
<sequence>MIITLPLIHWEQLMKRTLYKAILFSTALASSSLLYAADMSKTLRVEFDAGATGFDPAKVSDGYSNDVNENIYDTLLTYDYLARPIKIIPNVVEDMPKISNDGKTYTFKIKPGIYFADDPAFKGKKRELVAADFVYSIKRLLDKTINSPQSYLVDGKFVGVDELVKQAGQGPLNYDTEVEGIKALDKYTLQLNLTDVNYNFATILAMPAFSAVAREVVETYAENTNAHPVGTGPYMLKEWKPGSKITLTANPGFRKEVFNFKADKSDPVSVAVAKEMKGKVIPQTGNIEISVIEEEQPKWLAFLNQQLDILLRGIPQPALKEALIINPENPLDVKLAPKYADMGIQMQRKKMLEITFYFFNMKDPVVGGYSADKIALRRAIAMAFPRQETIARIRRGQAVPVEYAIPEGVAGHNPKARDGAKFDPAKANALLDAVGYKIGADGYRTLPDGSPLSVEMGTGTAAIDREWNEYWQQAFDSLHLKLTFKTGKWSELSKANREGKLQMWSLAWAADYPDGENFMQMFYGPNGGDSNFAFFDLPAFNQYYEEALKLPNGNKRQSLYDKMDKLIAQYQPYIFSDTRVRSIVTQSYVHGFKTHPILSGWRYVELDK</sequence>
<dbReference type="InterPro" id="IPR039424">
    <property type="entry name" value="SBP_5"/>
</dbReference>
<gene>
    <name evidence="7" type="ORF">YC6258_00138</name>
</gene>
<dbReference type="Gene3D" id="3.40.190.10">
    <property type="entry name" value="Periplasmic binding protein-like II"/>
    <property type="match status" value="1"/>
</dbReference>
<evidence type="ECO:0000313" key="7">
    <source>
        <dbReference type="EMBL" id="AJQ92194.1"/>
    </source>
</evidence>
<evidence type="ECO:0000313" key="8">
    <source>
        <dbReference type="Proteomes" id="UP000032266"/>
    </source>
</evidence>
<dbReference type="EMBL" id="CP007142">
    <property type="protein sequence ID" value="AJQ92194.1"/>
    <property type="molecule type" value="Genomic_DNA"/>
</dbReference>
<dbReference type="PATRIC" id="fig|1445510.3.peg.133"/>
<dbReference type="GO" id="GO:0030288">
    <property type="term" value="C:outer membrane-bounded periplasmic space"/>
    <property type="evidence" value="ECO:0007669"/>
    <property type="project" value="UniProtKB-ARBA"/>
</dbReference>
<proteinExistence type="inferred from homology"/>
<feature type="signal peptide" evidence="5">
    <location>
        <begin position="1"/>
        <end position="36"/>
    </location>
</feature>
<dbReference type="PANTHER" id="PTHR30290:SF10">
    <property type="entry name" value="PERIPLASMIC OLIGOPEPTIDE-BINDING PROTEIN-RELATED"/>
    <property type="match status" value="1"/>
</dbReference>
<dbReference type="GO" id="GO:0043190">
    <property type="term" value="C:ATP-binding cassette (ABC) transporter complex"/>
    <property type="evidence" value="ECO:0007669"/>
    <property type="project" value="InterPro"/>
</dbReference>
<dbReference type="Gene3D" id="3.10.105.10">
    <property type="entry name" value="Dipeptide-binding Protein, Domain 3"/>
    <property type="match status" value="1"/>
</dbReference>
<dbReference type="GO" id="GO:0015833">
    <property type="term" value="P:peptide transport"/>
    <property type="evidence" value="ECO:0007669"/>
    <property type="project" value="TreeGrafter"/>
</dbReference>
<feature type="domain" description="Solute-binding protein family 5" evidence="6">
    <location>
        <begin position="86"/>
        <end position="528"/>
    </location>
</feature>
<keyword evidence="8" id="KW-1185">Reference proteome</keyword>
<keyword evidence="3" id="KW-0813">Transport</keyword>
<dbReference type="GO" id="GO:1904680">
    <property type="term" value="F:peptide transmembrane transporter activity"/>
    <property type="evidence" value="ECO:0007669"/>
    <property type="project" value="TreeGrafter"/>
</dbReference>
<keyword evidence="4 5" id="KW-0732">Signal</keyword>
<evidence type="ECO:0000259" key="6">
    <source>
        <dbReference type="Pfam" id="PF00496"/>
    </source>
</evidence>
<comment type="similarity">
    <text evidence="2">Belongs to the bacterial solute-binding protein 5 family.</text>
</comment>
<dbReference type="STRING" id="1445510.YC6258_00138"/>
<comment type="subcellular location">
    <subcellularLocation>
        <location evidence="1">Cell envelope</location>
    </subcellularLocation>
</comment>
<evidence type="ECO:0000256" key="4">
    <source>
        <dbReference type="ARBA" id="ARBA00022729"/>
    </source>
</evidence>